<organism evidence="2 3">
    <name type="scientific">Limnobacter humi</name>
    <dbReference type="NCBI Taxonomy" id="1778671"/>
    <lineage>
        <taxon>Bacteria</taxon>
        <taxon>Pseudomonadati</taxon>
        <taxon>Pseudomonadota</taxon>
        <taxon>Betaproteobacteria</taxon>
        <taxon>Burkholderiales</taxon>
        <taxon>Burkholderiaceae</taxon>
        <taxon>Limnobacter</taxon>
    </lineage>
</organism>
<keyword evidence="3" id="KW-1185">Reference proteome</keyword>
<protein>
    <submittedName>
        <fullName evidence="2">Histidine phosphatase family protein</fullName>
    </submittedName>
</protein>
<accession>A0ABT1WD96</accession>
<evidence type="ECO:0000256" key="1">
    <source>
        <dbReference type="ARBA" id="ARBA00022801"/>
    </source>
</evidence>
<dbReference type="Gene3D" id="3.40.50.1240">
    <property type="entry name" value="Phosphoglycerate mutase-like"/>
    <property type="match status" value="1"/>
</dbReference>
<sequence>MGSIYLIRHGQASFYSADYDQLSDLGDVQSRQLGAWFRARKVPIHAVYSGGMKRHRQTAQAFEQQYGGLPEPVIHMGFNEYDHEAILTAFVGQFEDSDAFDRHMASSTNPKKAFQAIFEKAVARWVSGEHDSDYPESWTAFKSRVMAGLGHVVANSLRLDTGDESASIVVFTSGGAITCIAQQLLNVPDVQAFNLNWTITNCSVSKLLFNTRGGVTLASFNEQAHFEGHVQGLLNEQAQGLDTFAHRQNGLLTYR</sequence>
<dbReference type="InterPro" id="IPR013078">
    <property type="entry name" value="His_Pase_superF_clade-1"/>
</dbReference>
<evidence type="ECO:0000313" key="2">
    <source>
        <dbReference type="EMBL" id="MCQ8895502.1"/>
    </source>
</evidence>
<dbReference type="PANTHER" id="PTHR20935:SF0">
    <property type="entry name" value="SERINE_THREONINE-PROTEIN PHOSPHATASE PGAM5, MITOCHONDRIAL"/>
    <property type="match status" value="1"/>
</dbReference>
<keyword evidence="1" id="KW-0378">Hydrolase</keyword>
<evidence type="ECO:0000313" key="3">
    <source>
        <dbReference type="Proteomes" id="UP001204142"/>
    </source>
</evidence>
<dbReference type="SUPFAM" id="SSF53254">
    <property type="entry name" value="Phosphoglycerate mutase-like"/>
    <property type="match status" value="1"/>
</dbReference>
<dbReference type="CDD" id="cd07067">
    <property type="entry name" value="HP_PGM_like"/>
    <property type="match status" value="1"/>
</dbReference>
<comment type="caution">
    <text evidence="2">The sequence shown here is derived from an EMBL/GenBank/DDBJ whole genome shotgun (WGS) entry which is preliminary data.</text>
</comment>
<dbReference type="Pfam" id="PF00300">
    <property type="entry name" value="His_Phos_1"/>
    <property type="match status" value="2"/>
</dbReference>
<proteinExistence type="predicted"/>
<reference evidence="2 3" key="1">
    <citation type="submission" date="2022-07" db="EMBL/GenBank/DDBJ databases">
        <authorList>
            <person name="Xamxidin M."/>
            <person name="Wu M."/>
        </authorList>
    </citation>
    <scope>NUCLEOTIDE SEQUENCE [LARGE SCALE GENOMIC DNA]</scope>
    <source>
        <strain evidence="2 3">NBRC 111650</strain>
    </source>
</reference>
<dbReference type="Proteomes" id="UP001204142">
    <property type="component" value="Unassembled WGS sequence"/>
</dbReference>
<dbReference type="EMBL" id="JANIGO010000001">
    <property type="protein sequence ID" value="MCQ8895502.1"/>
    <property type="molecule type" value="Genomic_DNA"/>
</dbReference>
<name>A0ABT1WD96_9BURK</name>
<dbReference type="PANTHER" id="PTHR20935">
    <property type="entry name" value="PHOSPHOGLYCERATE MUTASE-RELATED"/>
    <property type="match status" value="1"/>
</dbReference>
<dbReference type="InterPro" id="IPR029033">
    <property type="entry name" value="His_PPase_superfam"/>
</dbReference>
<dbReference type="RefSeq" id="WP_256763178.1">
    <property type="nucleotide sequence ID" value="NZ_JANIGO010000001.1"/>
</dbReference>
<dbReference type="SMART" id="SM00855">
    <property type="entry name" value="PGAM"/>
    <property type="match status" value="1"/>
</dbReference>
<dbReference type="InterPro" id="IPR051021">
    <property type="entry name" value="Mito_Ser/Thr_phosphatase"/>
</dbReference>
<gene>
    <name evidence="2" type="ORF">NQT62_03485</name>
</gene>